<feature type="region of interest" description="Disordered" evidence="1">
    <location>
        <begin position="54"/>
        <end position="184"/>
    </location>
</feature>
<organism evidence="2 3">
    <name type="scientific">Dendrothele bispora (strain CBS 962.96)</name>
    <dbReference type="NCBI Taxonomy" id="1314807"/>
    <lineage>
        <taxon>Eukaryota</taxon>
        <taxon>Fungi</taxon>
        <taxon>Dikarya</taxon>
        <taxon>Basidiomycota</taxon>
        <taxon>Agaricomycotina</taxon>
        <taxon>Agaricomycetes</taxon>
        <taxon>Agaricomycetidae</taxon>
        <taxon>Agaricales</taxon>
        <taxon>Agaricales incertae sedis</taxon>
        <taxon>Dendrothele</taxon>
    </lineage>
</organism>
<dbReference type="EMBL" id="ML179967">
    <property type="protein sequence ID" value="THU79848.1"/>
    <property type="molecule type" value="Genomic_DNA"/>
</dbReference>
<sequence length="228" mass="23282">MSGPDRPDHALCVKVELTDVIWDVIVQSWDKEPRLRPSFDIVVRMWSVGRTNFGGGGRGISSAGAGGKGGGVYALNPGDRSSRHSVSSHPPAYQLESKPPSLPSVEEVRPDGPGSPRKAMMPTFQVEAASPSSTSSGVFGGGSSLPGLSRNTTSTSASASASISAATASTSTASESSASSSPTTSVQFITLPATQMTVATPASAVGPSSSQLSPTSSSPTKHSKRYNE</sequence>
<protein>
    <submittedName>
        <fullName evidence="2">Uncharacterized protein</fullName>
    </submittedName>
</protein>
<accession>A0A4S8KWD3</accession>
<reference evidence="2 3" key="1">
    <citation type="journal article" date="2019" name="Nat. Ecol. Evol.">
        <title>Megaphylogeny resolves global patterns of mushroom evolution.</title>
        <authorList>
            <person name="Varga T."/>
            <person name="Krizsan K."/>
            <person name="Foldi C."/>
            <person name="Dima B."/>
            <person name="Sanchez-Garcia M."/>
            <person name="Sanchez-Ramirez S."/>
            <person name="Szollosi G.J."/>
            <person name="Szarkandi J.G."/>
            <person name="Papp V."/>
            <person name="Albert L."/>
            <person name="Andreopoulos W."/>
            <person name="Angelini C."/>
            <person name="Antonin V."/>
            <person name="Barry K.W."/>
            <person name="Bougher N.L."/>
            <person name="Buchanan P."/>
            <person name="Buyck B."/>
            <person name="Bense V."/>
            <person name="Catcheside P."/>
            <person name="Chovatia M."/>
            <person name="Cooper J."/>
            <person name="Damon W."/>
            <person name="Desjardin D."/>
            <person name="Finy P."/>
            <person name="Geml J."/>
            <person name="Haridas S."/>
            <person name="Hughes K."/>
            <person name="Justo A."/>
            <person name="Karasinski D."/>
            <person name="Kautmanova I."/>
            <person name="Kiss B."/>
            <person name="Kocsube S."/>
            <person name="Kotiranta H."/>
            <person name="LaButti K.M."/>
            <person name="Lechner B.E."/>
            <person name="Liimatainen K."/>
            <person name="Lipzen A."/>
            <person name="Lukacs Z."/>
            <person name="Mihaltcheva S."/>
            <person name="Morgado L.N."/>
            <person name="Niskanen T."/>
            <person name="Noordeloos M.E."/>
            <person name="Ohm R.A."/>
            <person name="Ortiz-Santana B."/>
            <person name="Ovrebo C."/>
            <person name="Racz N."/>
            <person name="Riley R."/>
            <person name="Savchenko A."/>
            <person name="Shiryaev A."/>
            <person name="Soop K."/>
            <person name="Spirin V."/>
            <person name="Szebenyi C."/>
            <person name="Tomsovsky M."/>
            <person name="Tulloss R.E."/>
            <person name="Uehling J."/>
            <person name="Grigoriev I.V."/>
            <person name="Vagvolgyi C."/>
            <person name="Papp T."/>
            <person name="Martin F.M."/>
            <person name="Miettinen O."/>
            <person name="Hibbett D.S."/>
            <person name="Nagy L.G."/>
        </authorList>
    </citation>
    <scope>NUCLEOTIDE SEQUENCE [LARGE SCALE GENOMIC DNA]</scope>
    <source>
        <strain evidence="2 3">CBS 962.96</strain>
    </source>
</reference>
<feature type="compositionally biased region" description="Gly residues" evidence="1">
    <location>
        <begin position="54"/>
        <end position="72"/>
    </location>
</feature>
<name>A0A4S8KWD3_DENBC</name>
<feature type="region of interest" description="Disordered" evidence="1">
    <location>
        <begin position="199"/>
        <end position="228"/>
    </location>
</feature>
<dbReference type="AlphaFoldDB" id="A0A4S8KWD3"/>
<gene>
    <name evidence="2" type="ORF">K435DRAFT_874991</name>
</gene>
<feature type="compositionally biased region" description="Low complexity" evidence="1">
    <location>
        <begin position="207"/>
        <end position="220"/>
    </location>
</feature>
<proteinExistence type="predicted"/>
<dbReference type="Proteomes" id="UP000297245">
    <property type="component" value="Unassembled WGS sequence"/>
</dbReference>
<evidence type="ECO:0000313" key="3">
    <source>
        <dbReference type="Proteomes" id="UP000297245"/>
    </source>
</evidence>
<keyword evidence="3" id="KW-1185">Reference proteome</keyword>
<evidence type="ECO:0000313" key="2">
    <source>
        <dbReference type="EMBL" id="THU79848.1"/>
    </source>
</evidence>
<feature type="compositionally biased region" description="Low complexity" evidence="1">
    <location>
        <begin position="145"/>
        <end position="184"/>
    </location>
</feature>
<evidence type="ECO:0000256" key="1">
    <source>
        <dbReference type="SAM" id="MobiDB-lite"/>
    </source>
</evidence>